<evidence type="ECO:0000313" key="6">
    <source>
        <dbReference type="EMBL" id="MBC3807571.1"/>
    </source>
</evidence>
<protein>
    <submittedName>
        <fullName evidence="6">Pilus (MSHA type) biogenesis protein MshL</fullName>
    </submittedName>
</protein>
<dbReference type="PANTHER" id="PTHR30332">
    <property type="entry name" value="PROBABLE GENERAL SECRETION PATHWAY PROTEIN D"/>
    <property type="match status" value="1"/>
</dbReference>
<dbReference type="InterPro" id="IPR011514">
    <property type="entry name" value="Secretin_N_2"/>
</dbReference>
<dbReference type="InterPro" id="IPR004846">
    <property type="entry name" value="T2SS/T3SS_dom"/>
</dbReference>
<feature type="region of interest" description="Disordered" evidence="4">
    <location>
        <begin position="175"/>
        <end position="207"/>
    </location>
</feature>
<dbReference type="InterPro" id="IPR050810">
    <property type="entry name" value="Bact_Secretion_Sys_Channel"/>
</dbReference>
<dbReference type="PROSITE" id="PS51257">
    <property type="entry name" value="PROKAR_LIPOPROTEIN"/>
    <property type="match status" value="1"/>
</dbReference>
<accession>A0ABR6X5B5</accession>
<dbReference type="SMART" id="SM00965">
    <property type="entry name" value="STN"/>
    <property type="match status" value="1"/>
</dbReference>
<proteinExistence type="predicted"/>
<evidence type="ECO:0000256" key="4">
    <source>
        <dbReference type="SAM" id="MobiDB-lite"/>
    </source>
</evidence>
<dbReference type="InterPro" id="IPR011662">
    <property type="entry name" value="Secretin/TonB_short_N"/>
</dbReference>
<dbReference type="InterPro" id="IPR013358">
    <property type="entry name" value="Pilus_biogenesis_MshL"/>
</dbReference>
<dbReference type="Gene3D" id="3.30.1370.130">
    <property type="match status" value="1"/>
</dbReference>
<dbReference type="Proteomes" id="UP000648257">
    <property type="component" value="Unassembled WGS sequence"/>
</dbReference>
<dbReference type="Pfam" id="PF07655">
    <property type="entry name" value="Secretin_N_2"/>
    <property type="match status" value="1"/>
</dbReference>
<comment type="caution">
    <text evidence="6">The sequence shown here is derived from an EMBL/GenBank/DDBJ whole genome shotgun (WGS) entry which is preliminary data.</text>
</comment>
<dbReference type="Pfam" id="PF07660">
    <property type="entry name" value="STN"/>
    <property type="match status" value="1"/>
</dbReference>
<gene>
    <name evidence="6" type="primary">mshL</name>
    <name evidence="6" type="ORF">H8K52_09475</name>
</gene>
<dbReference type="PANTHER" id="PTHR30332:SF17">
    <property type="entry name" value="TYPE IV PILIATION SYSTEM PROTEIN DR_0774-RELATED"/>
    <property type="match status" value="1"/>
</dbReference>
<dbReference type="EMBL" id="JACOFW010000008">
    <property type="protein sequence ID" value="MBC3807571.1"/>
    <property type="molecule type" value="Genomic_DNA"/>
</dbReference>
<dbReference type="PRINTS" id="PR00811">
    <property type="entry name" value="BCTERIALGSPD"/>
</dbReference>
<dbReference type="InterPro" id="IPR001775">
    <property type="entry name" value="GspD/PilQ"/>
</dbReference>
<keyword evidence="1" id="KW-0813">Transport</keyword>
<sequence length="576" mass="61308">MKKIGLSILLLSVVGCAMPPSRQETYDLIKSEMNKAAASKVKAAEPEVVSASLLPSLQSELPPVRKPLEERFNLSFSNAPAAQFFMGIVAGTPYNMLVHPDVSGNISANLKDVTLFEALDAIRELYGYEYKIEGSRIYVKPLTLQTRVFQINYLSSVRKGSSDIRVTSGSVADAIMSNSNGNNQTGQQNNSGNAPTANSTQSVSSSKINTSSNNDFWAELKASLDILAGSGQDGRQVVINPQSGVVVVRAMSDEIRNISAYLKATQLSVDRQVILEAKILEVELNDQYQTGINWASFASLKSSPNSAASLGFVTPGTTLSTTRLTTDGTGINAVTGLNLGAASRAAGSLFGLAFQTANFSALLSFLESQGSVHVLSSPRIATLNNQKAVLKVGKDEFFVTSLKTTPGVVSSAGNTAPTVSVEVQPFFSGVALDVTPQIDDSGNIILHVHPSVSKVSTIEKTVNAGSAGSVVLPLASSVVSETDSIVRGQNGRIVAIGGLMRQSNSDDRSQVPGAGEVPFLGGLFRNTNQISQKRELVILIRPTIVEGDAAWDQDLLESQKRIEEMTPRSRLEKKNQ</sequence>
<organism evidence="6 7">
    <name type="scientific">Undibacterium seohonense</name>
    <dbReference type="NCBI Taxonomy" id="1344950"/>
    <lineage>
        <taxon>Bacteria</taxon>
        <taxon>Pseudomonadati</taxon>
        <taxon>Pseudomonadota</taxon>
        <taxon>Betaproteobacteria</taxon>
        <taxon>Burkholderiales</taxon>
        <taxon>Oxalobacteraceae</taxon>
        <taxon>Undibacterium</taxon>
    </lineage>
</organism>
<dbReference type="Pfam" id="PF00263">
    <property type="entry name" value="Secretin"/>
    <property type="match status" value="1"/>
</dbReference>
<evidence type="ECO:0000313" key="7">
    <source>
        <dbReference type="Proteomes" id="UP000648257"/>
    </source>
</evidence>
<keyword evidence="2" id="KW-0472">Membrane</keyword>
<dbReference type="RefSeq" id="WP_186922654.1">
    <property type="nucleotide sequence ID" value="NZ_JACOFW010000008.1"/>
</dbReference>
<feature type="compositionally biased region" description="Low complexity" evidence="4">
    <location>
        <begin position="177"/>
        <end position="207"/>
    </location>
</feature>
<evidence type="ECO:0000256" key="3">
    <source>
        <dbReference type="ARBA" id="ARBA00023237"/>
    </source>
</evidence>
<keyword evidence="3" id="KW-0998">Cell outer membrane</keyword>
<evidence type="ECO:0000256" key="2">
    <source>
        <dbReference type="ARBA" id="ARBA00023136"/>
    </source>
</evidence>
<keyword evidence="7" id="KW-1185">Reference proteome</keyword>
<name>A0ABR6X5B5_9BURK</name>
<evidence type="ECO:0000259" key="5">
    <source>
        <dbReference type="SMART" id="SM00965"/>
    </source>
</evidence>
<evidence type="ECO:0000256" key="1">
    <source>
        <dbReference type="ARBA" id="ARBA00022448"/>
    </source>
</evidence>
<reference evidence="6 7" key="1">
    <citation type="submission" date="2020-08" db="EMBL/GenBank/DDBJ databases">
        <title>Novel species isolated from subtropical streams in China.</title>
        <authorList>
            <person name="Lu H."/>
        </authorList>
    </citation>
    <scope>NUCLEOTIDE SEQUENCE [LARGE SCALE GENOMIC DNA]</scope>
    <source>
        <strain evidence="6 7">KACC 16656</strain>
    </source>
</reference>
<dbReference type="NCBIfam" id="TIGR02519">
    <property type="entry name" value="pilus_MshL"/>
    <property type="match status" value="1"/>
</dbReference>
<feature type="domain" description="Secretin/TonB short N-terminal" evidence="5">
    <location>
        <begin position="94"/>
        <end position="142"/>
    </location>
</feature>